<name>A0AA36IHL7_9DINO</name>
<dbReference type="Gene3D" id="3.30.720.50">
    <property type="match status" value="1"/>
</dbReference>
<dbReference type="SUPFAM" id="SSF117839">
    <property type="entry name" value="WWE domain"/>
    <property type="match status" value="1"/>
</dbReference>
<dbReference type="GO" id="GO:0072572">
    <property type="term" value="F:poly-ADP-D-ribose binding"/>
    <property type="evidence" value="ECO:0007669"/>
    <property type="project" value="InterPro"/>
</dbReference>
<dbReference type="InterPro" id="IPR004170">
    <property type="entry name" value="WWE_dom"/>
</dbReference>
<dbReference type="EMBL" id="CAUJNA010001428">
    <property type="protein sequence ID" value="CAJ1386859.1"/>
    <property type="molecule type" value="Genomic_DNA"/>
</dbReference>
<dbReference type="InterPro" id="IPR037197">
    <property type="entry name" value="WWE_dom_sf"/>
</dbReference>
<dbReference type="GO" id="GO:0005634">
    <property type="term" value="C:nucleus"/>
    <property type="evidence" value="ECO:0007669"/>
    <property type="project" value="TreeGrafter"/>
</dbReference>
<gene>
    <name evidence="2" type="ORF">EVOR1521_LOCUS13046</name>
</gene>
<dbReference type="Proteomes" id="UP001178507">
    <property type="component" value="Unassembled WGS sequence"/>
</dbReference>
<dbReference type="PROSITE" id="PS50918">
    <property type="entry name" value="WWE"/>
    <property type="match status" value="1"/>
</dbReference>
<dbReference type="InterPro" id="IPR033509">
    <property type="entry name" value="RNF146"/>
</dbReference>
<sequence length="125" mass="14020">AKAKAKAKGKAKAKAGPRGVIKAIAAKEFAAVSAKLKKSASKETVAGKGKWYFMSDLRKIKAGADDEAAWTKYTPKMNKQLEDAYSKGFKQYTMTFKDKQYIVKFNTMMQFRADDKSLQRPVKRE</sequence>
<keyword evidence="3" id="KW-1185">Reference proteome</keyword>
<dbReference type="AlphaFoldDB" id="A0AA36IHL7"/>
<dbReference type="InterPro" id="IPR018123">
    <property type="entry name" value="WWE-dom_subgr"/>
</dbReference>
<accession>A0AA36IHL7</accession>
<comment type="caution">
    <text evidence="2">The sequence shown here is derived from an EMBL/GenBank/DDBJ whole genome shotgun (WGS) entry which is preliminary data.</text>
</comment>
<feature type="domain" description="WWE" evidence="1">
    <location>
        <begin position="35"/>
        <end position="124"/>
    </location>
</feature>
<organism evidence="2 3">
    <name type="scientific">Effrenium voratum</name>
    <dbReference type="NCBI Taxonomy" id="2562239"/>
    <lineage>
        <taxon>Eukaryota</taxon>
        <taxon>Sar</taxon>
        <taxon>Alveolata</taxon>
        <taxon>Dinophyceae</taxon>
        <taxon>Suessiales</taxon>
        <taxon>Symbiodiniaceae</taxon>
        <taxon>Effrenium</taxon>
    </lineage>
</organism>
<dbReference type="GO" id="GO:0008270">
    <property type="term" value="F:zinc ion binding"/>
    <property type="evidence" value="ECO:0007669"/>
    <property type="project" value="InterPro"/>
</dbReference>
<dbReference type="SMART" id="SM00678">
    <property type="entry name" value="WWE"/>
    <property type="match status" value="1"/>
</dbReference>
<dbReference type="GO" id="GO:0006511">
    <property type="term" value="P:ubiquitin-dependent protein catabolic process"/>
    <property type="evidence" value="ECO:0007669"/>
    <property type="project" value="TreeGrafter"/>
</dbReference>
<evidence type="ECO:0000259" key="1">
    <source>
        <dbReference type="PROSITE" id="PS50918"/>
    </source>
</evidence>
<reference evidence="2" key="1">
    <citation type="submission" date="2023-08" db="EMBL/GenBank/DDBJ databases">
        <authorList>
            <person name="Chen Y."/>
            <person name="Shah S."/>
            <person name="Dougan E. K."/>
            <person name="Thang M."/>
            <person name="Chan C."/>
        </authorList>
    </citation>
    <scope>NUCLEOTIDE SEQUENCE</scope>
</reference>
<dbReference type="PANTHER" id="PTHR13417:SF2">
    <property type="entry name" value="E3 UBIQUITIN-PROTEIN LIGASE RNF146"/>
    <property type="match status" value="1"/>
</dbReference>
<dbReference type="GO" id="GO:0016055">
    <property type="term" value="P:Wnt signaling pathway"/>
    <property type="evidence" value="ECO:0007669"/>
    <property type="project" value="InterPro"/>
</dbReference>
<dbReference type="GO" id="GO:0061630">
    <property type="term" value="F:ubiquitin protein ligase activity"/>
    <property type="evidence" value="ECO:0007669"/>
    <property type="project" value="InterPro"/>
</dbReference>
<dbReference type="PANTHER" id="PTHR13417">
    <property type="entry name" value="E3 UBIQUITIN-PROTEIN LIGASE RNF146"/>
    <property type="match status" value="1"/>
</dbReference>
<protein>
    <recommendedName>
        <fullName evidence="1">WWE domain-containing protein</fullName>
    </recommendedName>
</protein>
<proteinExistence type="predicted"/>
<dbReference type="Pfam" id="PF02825">
    <property type="entry name" value="WWE"/>
    <property type="match status" value="1"/>
</dbReference>
<evidence type="ECO:0000313" key="2">
    <source>
        <dbReference type="EMBL" id="CAJ1386859.1"/>
    </source>
</evidence>
<feature type="non-terminal residue" evidence="2">
    <location>
        <position position="1"/>
    </location>
</feature>
<dbReference type="GO" id="GO:0005737">
    <property type="term" value="C:cytoplasm"/>
    <property type="evidence" value="ECO:0007669"/>
    <property type="project" value="TreeGrafter"/>
</dbReference>
<evidence type="ECO:0000313" key="3">
    <source>
        <dbReference type="Proteomes" id="UP001178507"/>
    </source>
</evidence>